<evidence type="ECO:0000313" key="6">
    <source>
        <dbReference type="EMBL" id="SFM61595.1"/>
    </source>
</evidence>
<dbReference type="InterPro" id="IPR003439">
    <property type="entry name" value="ABC_transporter-like_ATP-bd"/>
</dbReference>
<evidence type="ECO:0000313" key="7">
    <source>
        <dbReference type="Proteomes" id="UP000199470"/>
    </source>
</evidence>
<dbReference type="PROSITE" id="PS50893">
    <property type="entry name" value="ABC_TRANSPORTER_2"/>
    <property type="match status" value="1"/>
</dbReference>
<evidence type="ECO:0000256" key="1">
    <source>
        <dbReference type="ARBA" id="ARBA00022448"/>
    </source>
</evidence>
<dbReference type="Gene3D" id="3.40.50.300">
    <property type="entry name" value="P-loop containing nucleotide triphosphate hydrolases"/>
    <property type="match status" value="1"/>
</dbReference>
<feature type="domain" description="ABC transporter" evidence="5">
    <location>
        <begin position="543"/>
        <end position="760"/>
    </location>
</feature>
<evidence type="ECO:0000256" key="2">
    <source>
        <dbReference type="ARBA" id="ARBA00022475"/>
    </source>
</evidence>
<dbReference type="OrthoDB" id="9030221at2"/>
<evidence type="ECO:0000259" key="5">
    <source>
        <dbReference type="PROSITE" id="PS50893"/>
    </source>
</evidence>
<dbReference type="Proteomes" id="UP000199470">
    <property type="component" value="Unassembled WGS sequence"/>
</dbReference>
<dbReference type="SUPFAM" id="SSF52540">
    <property type="entry name" value="P-loop containing nucleoside triphosphate hydrolases"/>
    <property type="match status" value="1"/>
</dbReference>
<dbReference type="Pfam" id="PF00005">
    <property type="entry name" value="ABC_tran"/>
    <property type="match status" value="1"/>
</dbReference>
<dbReference type="STRING" id="758825.SAMN02982985_04717"/>
<keyword evidence="2" id="KW-1003">Cell membrane</keyword>
<dbReference type="GO" id="GO:0005524">
    <property type="term" value="F:ATP binding"/>
    <property type="evidence" value="ECO:0007669"/>
    <property type="project" value="UniProtKB-KW"/>
</dbReference>
<dbReference type="InterPro" id="IPR027417">
    <property type="entry name" value="P-loop_NTPase"/>
</dbReference>
<dbReference type="EMBL" id="FOTW01000025">
    <property type="protein sequence ID" value="SFM61595.1"/>
    <property type="molecule type" value="Genomic_DNA"/>
</dbReference>
<keyword evidence="4" id="KW-0067">ATP-binding</keyword>
<dbReference type="RefSeq" id="WP_093390145.1">
    <property type="nucleotide sequence ID" value="NZ_FOTW01000025.1"/>
</dbReference>
<dbReference type="PANTHER" id="PTHR42939">
    <property type="entry name" value="ABC TRANSPORTER ATP-BINDING PROTEIN ALBC-RELATED"/>
    <property type="match status" value="1"/>
</dbReference>
<dbReference type="SMART" id="SM00382">
    <property type="entry name" value="AAA"/>
    <property type="match status" value="1"/>
</dbReference>
<proteinExistence type="predicted"/>
<name>A0A1I4SAV2_9BURK</name>
<dbReference type="AlphaFoldDB" id="A0A1I4SAV2"/>
<dbReference type="PANTHER" id="PTHR42939:SF1">
    <property type="entry name" value="ABC TRANSPORTER ATP-BINDING PROTEIN ALBC-RELATED"/>
    <property type="match status" value="1"/>
</dbReference>
<dbReference type="InterPro" id="IPR051782">
    <property type="entry name" value="ABC_Transporter_VariousFunc"/>
</dbReference>
<organism evidence="6 7">
    <name type="scientific">Rugamonas rubra</name>
    <dbReference type="NCBI Taxonomy" id="758825"/>
    <lineage>
        <taxon>Bacteria</taxon>
        <taxon>Pseudomonadati</taxon>
        <taxon>Pseudomonadota</taxon>
        <taxon>Betaproteobacteria</taxon>
        <taxon>Burkholderiales</taxon>
        <taxon>Oxalobacteraceae</taxon>
        <taxon>Telluria group</taxon>
        <taxon>Rugamonas</taxon>
    </lineage>
</organism>
<evidence type="ECO:0000256" key="4">
    <source>
        <dbReference type="ARBA" id="ARBA00022840"/>
    </source>
</evidence>
<keyword evidence="2" id="KW-0472">Membrane</keyword>
<evidence type="ECO:0000256" key="3">
    <source>
        <dbReference type="ARBA" id="ARBA00022741"/>
    </source>
</evidence>
<reference evidence="6 7" key="1">
    <citation type="submission" date="2016-10" db="EMBL/GenBank/DDBJ databases">
        <authorList>
            <person name="de Groot N.N."/>
        </authorList>
    </citation>
    <scope>NUCLEOTIDE SEQUENCE [LARGE SCALE GENOMIC DNA]</scope>
    <source>
        <strain evidence="6 7">ATCC 43154</strain>
    </source>
</reference>
<dbReference type="InterPro" id="IPR003593">
    <property type="entry name" value="AAA+_ATPase"/>
</dbReference>
<sequence length="843" mass="89203">MNDSAFNAMATPCGSADGETPVALRLRQAAFDVLNLAVAGRRDEALLALDQLFGLRGRFPGYPLLLDMVAGKLPFQRSGALFVLGGDPLPAALQRHFEEAIAQCQQFLGLPAPCVIVQCRAENRDLHWTLESFPGLAVLHLSTLSPGYPDDLRAVQFHEVAHCFLTCGVRLLDEGLAQLFANRFGGAALPAANPALLPPLRTLLSRASDSMFGESVDSDLAVYLAACRAGVDLLETIHAQGGAKRIVGLFAAVARAGSEAQIARLVEQASGQALPAASAGSGPDAAQATLIEQARDAVFTAWINKNPADLDASIAALEADAVFTEPALLDSLIGAQLNRALLQVNFHSAPPAAQVAHLDMLLKAGECLPAGRLWLWRGTRAILAILLARPNVIKVATAGQQAIQAFDKAAQLIPNDPDLLVQHASLLLNAPEKYGGDRDLGVTKLRQAMQNPLYHEHARNVLLEYGVDAGPPLDVAPTALASASAAIPGAMLAAIPGAIPGATSAATSAATSDGIPGAISGATSATISAPARAAVASDAPVMLQTTGLELRLSAAFTLRPGDLTLRSGERVALVGRNGSGKSMLIETLLGLRRPDKGSVALLVGDPRSAATRQRIGGLLQGSDLPGLTRISEMMALHRTIYHRTDPAVTRALGLEELRERFWSQLSRGQKQRVMLWLALAHVPELALLDEPSLGLDEWFARALRELLTQLPTTLLVISHVPADLLGMDRIVCLDGGKIIADGSLAELMAGQVGAFKGRLRQTLDEPARQAMLALPGLVKPPRQCDDGWELYGGAGFDQTFRHFIEQQRIAAFSLEPVSVEDFLAHIAHAAHDTPTNLPKAAPR</sequence>
<keyword evidence="3" id="KW-0547">Nucleotide-binding</keyword>
<keyword evidence="7" id="KW-1185">Reference proteome</keyword>
<protein>
    <submittedName>
        <fullName evidence="6">ABC-type multidrug transport system, ATPase component</fullName>
    </submittedName>
</protein>
<keyword evidence="1" id="KW-0813">Transport</keyword>
<accession>A0A1I4SAV2</accession>
<dbReference type="GO" id="GO:0016887">
    <property type="term" value="F:ATP hydrolysis activity"/>
    <property type="evidence" value="ECO:0007669"/>
    <property type="project" value="InterPro"/>
</dbReference>
<gene>
    <name evidence="6" type="ORF">SAMN02982985_04717</name>
</gene>